<sequence>MADKFDLQIVKDRMESFLISTNLVPIHSKLLLGDEYNLNMLMDESLLLYKNNKANLRAVRDSSELADFPDSVKNMLFSYA</sequence>
<organism evidence="1 2">
    <name type="scientific">Pristionchus entomophagus</name>
    <dbReference type="NCBI Taxonomy" id="358040"/>
    <lineage>
        <taxon>Eukaryota</taxon>
        <taxon>Metazoa</taxon>
        <taxon>Ecdysozoa</taxon>
        <taxon>Nematoda</taxon>
        <taxon>Chromadorea</taxon>
        <taxon>Rhabditida</taxon>
        <taxon>Rhabditina</taxon>
        <taxon>Diplogasteromorpha</taxon>
        <taxon>Diplogasteroidea</taxon>
        <taxon>Neodiplogasteridae</taxon>
        <taxon>Pristionchus</taxon>
    </lineage>
</organism>
<dbReference type="Proteomes" id="UP001432027">
    <property type="component" value="Unassembled WGS sequence"/>
</dbReference>
<dbReference type="PANTHER" id="PTHR22744">
    <property type="entry name" value="HELIX LOOP HELIX PROTEIN 21-RELATED"/>
    <property type="match status" value="1"/>
</dbReference>
<accession>A0AAV5TTZ9</accession>
<evidence type="ECO:0000313" key="2">
    <source>
        <dbReference type="Proteomes" id="UP001432027"/>
    </source>
</evidence>
<dbReference type="PANTHER" id="PTHR22744:SF14">
    <property type="entry name" value="BTB DOMAIN-CONTAINING PROTEIN-RELATED"/>
    <property type="match status" value="1"/>
</dbReference>
<comment type="caution">
    <text evidence="1">The sequence shown here is derived from an EMBL/GenBank/DDBJ whole genome shotgun (WGS) entry which is preliminary data.</text>
</comment>
<keyword evidence="2" id="KW-1185">Reference proteome</keyword>
<evidence type="ECO:0000313" key="1">
    <source>
        <dbReference type="EMBL" id="GMS97667.1"/>
    </source>
</evidence>
<reference evidence="1" key="1">
    <citation type="submission" date="2023-10" db="EMBL/GenBank/DDBJ databases">
        <title>Genome assembly of Pristionchus species.</title>
        <authorList>
            <person name="Yoshida K."/>
            <person name="Sommer R.J."/>
        </authorList>
    </citation>
    <scope>NUCLEOTIDE SEQUENCE</scope>
    <source>
        <strain evidence="1">RS0144</strain>
    </source>
</reference>
<dbReference type="AlphaFoldDB" id="A0AAV5TTZ9"/>
<name>A0AAV5TTZ9_9BILA</name>
<proteinExistence type="predicted"/>
<protein>
    <submittedName>
        <fullName evidence="1">Uncharacterized protein</fullName>
    </submittedName>
</protein>
<feature type="non-terminal residue" evidence="1">
    <location>
        <position position="80"/>
    </location>
</feature>
<dbReference type="EMBL" id="BTSX01000004">
    <property type="protein sequence ID" value="GMS97667.1"/>
    <property type="molecule type" value="Genomic_DNA"/>
</dbReference>
<gene>
    <name evidence="1" type="ORF">PENTCL1PPCAC_19842</name>
</gene>